<evidence type="ECO:0000313" key="3">
    <source>
        <dbReference type="Proteomes" id="UP000199137"/>
    </source>
</evidence>
<dbReference type="EMBL" id="FOWC01000007">
    <property type="protein sequence ID" value="SFP87739.1"/>
    <property type="molecule type" value="Genomic_DNA"/>
</dbReference>
<name>A0A1I5TXJ8_9PSEU</name>
<evidence type="ECO:0000313" key="2">
    <source>
        <dbReference type="EMBL" id="SFP87739.1"/>
    </source>
</evidence>
<evidence type="ECO:0000256" key="1">
    <source>
        <dbReference type="SAM" id="MobiDB-lite"/>
    </source>
</evidence>
<protein>
    <submittedName>
        <fullName evidence="2">Uncharacterized protein</fullName>
    </submittedName>
</protein>
<sequence>MPGSHSARAEGDRLGVPDRPGARADSHQERDSPPGDQRRGAASARVSACVAPLRAIIVTTTAVATVPAMMRCRGGGPGSGSTGCRTVSIRVSRRGEVASAASSRASASKRSAGSFSSWRVVSSVRGRGLVEEARGHRRFRGVPGERGDAFDGVVECRAKREQVTAPLPHHDPRRPVLGHDVRVVAEPGGVPRRPLGPLEPAGSFGLAGRRRQPQLLHRDVHAGGFVPSPPHAAETAGPEFADQVVTAADRRVRSPSAMPTVLVRSRSSVAPA</sequence>
<gene>
    <name evidence="2" type="ORF">SAMN05421854_107288</name>
</gene>
<feature type="region of interest" description="Disordered" evidence="1">
    <location>
        <begin position="1"/>
        <end position="43"/>
    </location>
</feature>
<proteinExistence type="predicted"/>
<dbReference type="Proteomes" id="UP000199137">
    <property type="component" value="Unassembled WGS sequence"/>
</dbReference>
<accession>A0A1I5TXJ8</accession>
<dbReference type="STRING" id="112413.SAMN05421854_107288"/>
<feature type="region of interest" description="Disordered" evidence="1">
    <location>
        <begin position="251"/>
        <end position="272"/>
    </location>
</feature>
<organism evidence="2 3">
    <name type="scientific">Amycolatopsis rubida</name>
    <dbReference type="NCBI Taxonomy" id="112413"/>
    <lineage>
        <taxon>Bacteria</taxon>
        <taxon>Bacillati</taxon>
        <taxon>Actinomycetota</taxon>
        <taxon>Actinomycetes</taxon>
        <taxon>Pseudonocardiales</taxon>
        <taxon>Pseudonocardiaceae</taxon>
        <taxon>Amycolatopsis</taxon>
    </lineage>
</organism>
<dbReference type="AlphaFoldDB" id="A0A1I5TXJ8"/>
<reference evidence="2 3" key="1">
    <citation type="submission" date="2016-10" db="EMBL/GenBank/DDBJ databases">
        <authorList>
            <person name="de Groot N.N."/>
        </authorList>
    </citation>
    <scope>NUCLEOTIDE SEQUENCE [LARGE SCALE GENOMIC DNA]</scope>
    <source>
        <strain evidence="2 3">DSM 44637</strain>
    </source>
</reference>
<feature type="compositionally biased region" description="Basic and acidic residues" evidence="1">
    <location>
        <begin position="7"/>
        <end position="39"/>
    </location>
</feature>